<name>A0A7G2CBJ0_9TRYP</name>
<evidence type="ECO:0000259" key="5">
    <source>
        <dbReference type="PROSITE" id="PS50102"/>
    </source>
</evidence>
<feature type="compositionally biased region" description="Low complexity" evidence="4">
    <location>
        <begin position="138"/>
        <end position="155"/>
    </location>
</feature>
<evidence type="ECO:0000256" key="1">
    <source>
        <dbReference type="ARBA" id="ARBA00022737"/>
    </source>
</evidence>
<dbReference type="GO" id="GO:0005737">
    <property type="term" value="C:cytoplasm"/>
    <property type="evidence" value="ECO:0007669"/>
    <property type="project" value="UniProtKB-ARBA"/>
</dbReference>
<evidence type="ECO:0000256" key="4">
    <source>
        <dbReference type="SAM" id="MobiDB-lite"/>
    </source>
</evidence>
<protein>
    <submittedName>
        <fullName evidence="6">RNA recognition motif. (A.k.a. RRM, RBD, or RNP domain), putative</fullName>
    </submittedName>
</protein>
<dbReference type="FunFam" id="3.30.70.330:FF:000383">
    <property type="entry name" value="Sex lethal, isoform D"/>
    <property type="match status" value="1"/>
</dbReference>
<proteinExistence type="predicted"/>
<dbReference type="Proteomes" id="UP000515908">
    <property type="component" value="Chromosome 08"/>
</dbReference>
<keyword evidence="7" id="KW-1185">Reference proteome</keyword>
<dbReference type="AlphaFoldDB" id="A0A7G2CBJ0"/>
<dbReference type="PANTHER" id="PTHR48025:SF1">
    <property type="entry name" value="RRM DOMAIN-CONTAINING PROTEIN"/>
    <property type="match status" value="1"/>
</dbReference>
<feature type="compositionally biased region" description="Low complexity" evidence="4">
    <location>
        <begin position="110"/>
        <end position="126"/>
    </location>
</feature>
<dbReference type="GO" id="GO:0003729">
    <property type="term" value="F:mRNA binding"/>
    <property type="evidence" value="ECO:0007669"/>
    <property type="project" value="UniProtKB-ARBA"/>
</dbReference>
<feature type="compositionally biased region" description="Low complexity" evidence="4">
    <location>
        <begin position="1"/>
        <end position="18"/>
    </location>
</feature>
<dbReference type="VEuPathDB" id="TriTrypDB:ADEAN_000465400"/>
<dbReference type="GO" id="GO:0009967">
    <property type="term" value="P:positive regulation of signal transduction"/>
    <property type="evidence" value="ECO:0007669"/>
    <property type="project" value="UniProtKB-ARBA"/>
</dbReference>
<feature type="compositionally biased region" description="Gly residues" evidence="4">
    <location>
        <begin position="127"/>
        <end position="137"/>
    </location>
</feature>
<dbReference type="EMBL" id="LR877152">
    <property type="protein sequence ID" value="CAD2217176.1"/>
    <property type="molecule type" value="Genomic_DNA"/>
</dbReference>
<dbReference type="SMART" id="SM00360">
    <property type="entry name" value="RRM"/>
    <property type="match status" value="1"/>
</dbReference>
<evidence type="ECO:0000313" key="6">
    <source>
        <dbReference type="EMBL" id="CAD2217176.1"/>
    </source>
</evidence>
<dbReference type="InterPro" id="IPR035979">
    <property type="entry name" value="RBD_domain_sf"/>
</dbReference>
<accession>A0A7G2CBJ0</accession>
<evidence type="ECO:0000256" key="3">
    <source>
        <dbReference type="PROSITE-ProRule" id="PRU00176"/>
    </source>
</evidence>
<feature type="region of interest" description="Disordered" evidence="4">
    <location>
        <begin position="1"/>
        <end position="21"/>
    </location>
</feature>
<dbReference type="InterPro" id="IPR000504">
    <property type="entry name" value="RRM_dom"/>
</dbReference>
<dbReference type="Gene3D" id="3.30.70.330">
    <property type="match status" value="1"/>
</dbReference>
<dbReference type="Pfam" id="PF00076">
    <property type="entry name" value="RRM_1"/>
    <property type="match status" value="1"/>
</dbReference>
<dbReference type="GO" id="GO:0010629">
    <property type="term" value="P:negative regulation of gene expression"/>
    <property type="evidence" value="ECO:0007669"/>
    <property type="project" value="UniProtKB-ARBA"/>
</dbReference>
<feature type="domain" description="RRM" evidence="5">
    <location>
        <begin position="27"/>
        <end position="105"/>
    </location>
</feature>
<feature type="compositionally biased region" description="Low complexity" evidence="4">
    <location>
        <begin position="166"/>
        <end position="184"/>
    </location>
</feature>
<feature type="region of interest" description="Disordered" evidence="4">
    <location>
        <begin position="106"/>
        <end position="184"/>
    </location>
</feature>
<keyword evidence="2 3" id="KW-0694">RNA-binding</keyword>
<dbReference type="InterPro" id="IPR050502">
    <property type="entry name" value="Euk_RNA-bind_prot"/>
</dbReference>
<dbReference type="InterPro" id="IPR012677">
    <property type="entry name" value="Nucleotide-bd_a/b_plait_sf"/>
</dbReference>
<dbReference type="PROSITE" id="PS50102">
    <property type="entry name" value="RRM"/>
    <property type="match status" value="1"/>
</dbReference>
<reference evidence="6 7" key="1">
    <citation type="submission" date="2020-08" db="EMBL/GenBank/DDBJ databases">
        <authorList>
            <person name="Newling K."/>
            <person name="Davey J."/>
            <person name="Forrester S."/>
        </authorList>
    </citation>
    <scope>NUCLEOTIDE SEQUENCE [LARGE SCALE GENOMIC DNA]</scope>
    <source>
        <strain evidence="7">Crithidia deanei Carvalho (ATCC PRA-265)</strain>
    </source>
</reference>
<evidence type="ECO:0000256" key="2">
    <source>
        <dbReference type="ARBA" id="ARBA00022884"/>
    </source>
</evidence>
<dbReference type="OrthoDB" id="439808at2759"/>
<keyword evidence="1" id="KW-0677">Repeat</keyword>
<evidence type="ECO:0000313" key="7">
    <source>
        <dbReference type="Proteomes" id="UP000515908"/>
    </source>
</evidence>
<dbReference type="SUPFAM" id="SSF54928">
    <property type="entry name" value="RNA-binding domain, RBD"/>
    <property type="match status" value="1"/>
</dbReference>
<dbReference type="PANTHER" id="PTHR48025">
    <property type="entry name" value="OS02G0815200 PROTEIN"/>
    <property type="match status" value="1"/>
</dbReference>
<organism evidence="6 7">
    <name type="scientific">Angomonas deanei</name>
    <dbReference type="NCBI Taxonomy" id="59799"/>
    <lineage>
        <taxon>Eukaryota</taxon>
        <taxon>Discoba</taxon>
        <taxon>Euglenozoa</taxon>
        <taxon>Kinetoplastea</taxon>
        <taxon>Metakinetoplastina</taxon>
        <taxon>Trypanosomatida</taxon>
        <taxon>Trypanosomatidae</taxon>
        <taxon>Strigomonadinae</taxon>
        <taxon>Angomonas</taxon>
    </lineage>
</organism>
<gene>
    <name evidence="6" type="ORF">ADEAN_000465400</name>
</gene>
<sequence length="184" mass="20411">MQQMQQDPQQQYNPQQQQEGLEPDALRNLIVNYIPIDLDESNVSSIFEPFGEIESIKIITDRSTGQSRGYGFVKYKQSASAQAAIQKLNGYEVGTKRLKVGLAAEGNQSRGGYNNNRGFQNYNNQPRGGGGFYGQQGGYPQQHQQRMPQQYMQGPPGAPMGGNYGGYPPQQGYPQQGGYPPQQK</sequence>